<keyword evidence="2" id="KW-0012">Acyltransferase</keyword>
<dbReference type="SUPFAM" id="SSF55729">
    <property type="entry name" value="Acyl-CoA N-acyltransferases (Nat)"/>
    <property type="match status" value="1"/>
</dbReference>
<dbReference type="Proteomes" id="UP001262754">
    <property type="component" value="Unassembled WGS sequence"/>
</dbReference>
<evidence type="ECO:0000313" key="2">
    <source>
        <dbReference type="EMBL" id="MDR6533665.1"/>
    </source>
</evidence>
<dbReference type="PROSITE" id="PS51186">
    <property type="entry name" value="GNAT"/>
    <property type="match status" value="1"/>
</dbReference>
<dbReference type="InterPro" id="IPR000182">
    <property type="entry name" value="GNAT_dom"/>
</dbReference>
<dbReference type="RefSeq" id="WP_310034598.1">
    <property type="nucleotide sequence ID" value="NZ_JAVDRL010000013.1"/>
</dbReference>
<dbReference type="GO" id="GO:0102971">
    <property type="term" value="F:phosphinothricin N-acetyltransferase activity"/>
    <property type="evidence" value="ECO:0007669"/>
    <property type="project" value="UniProtKB-EC"/>
</dbReference>
<comment type="caution">
    <text evidence="2">The sequence shown here is derived from an EMBL/GenBank/DDBJ whole genome shotgun (WGS) entry which is preliminary data.</text>
</comment>
<proteinExistence type="predicted"/>
<sequence length="184" mass="19377">MAAITIRPSTDADVSAITAIYGWNVLNGLGTFEEVPPDAAEMGRRRAAFLVKGLPYLVAERDGVVVGYAYAGPFRLRAAYRYTVEDSVYVGPDAVGKGVGKALLSALIDACEALGLRQICAVIGDSGNAASIGLHAALGFERKGVFPAMGYKFGRWVDLVWMQRPLNGGGSRDPDAPGLELSGV</sequence>
<dbReference type="EC" id="2.3.1.183" evidence="2"/>
<dbReference type="EMBL" id="JAVDRL010000013">
    <property type="protein sequence ID" value="MDR6533665.1"/>
    <property type="molecule type" value="Genomic_DNA"/>
</dbReference>
<evidence type="ECO:0000313" key="3">
    <source>
        <dbReference type="Proteomes" id="UP001262754"/>
    </source>
</evidence>
<reference evidence="2 3" key="1">
    <citation type="submission" date="2023-07" db="EMBL/GenBank/DDBJ databases">
        <title>Sorghum-associated microbial communities from plants grown in Nebraska, USA.</title>
        <authorList>
            <person name="Schachtman D."/>
        </authorList>
    </citation>
    <scope>NUCLEOTIDE SEQUENCE [LARGE SCALE GENOMIC DNA]</scope>
    <source>
        <strain evidence="2 3">DS2154</strain>
    </source>
</reference>
<dbReference type="PANTHER" id="PTHR43072:SF8">
    <property type="entry name" value="ACYLTRANSFERASE FABY-RELATED"/>
    <property type="match status" value="1"/>
</dbReference>
<dbReference type="CDD" id="cd04301">
    <property type="entry name" value="NAT_SF"/>
    <property type="match status" value="1"/>
</dbReference>
<dbReference type="Gene3D" id="3.40.630.30">
    <property type="match status" value="1"/>
</dbReference>
<dbReference type="PANTHER" id="PTHR43072">
    <property type="entry name" value="N-ACETYLTRANSFERASE"/>
    <property type="match status" value="1"/>
</dbReference>
<accession>A0ABU1N5F3</accession>
<feature type="domain" description="N-acetyltransferase" evidence="1">
    <location>
        <begin position="4"/>
        <end position="167"/>
    </location>
</feature>
<name>A0ABU1N5F3_9CAUL</name>
<dbReference type="Pfam" id="PF00583">
    <property type="entry name" value="Acetyltransf_1"/>
    <property type="match status" value="1"/>
</dbReference>
<evidence type="ECO:0000259" key="1">
    <source>
        <dbReference type="PROSITE" id="PS51186"/>
    </source>
</evidence>
<gene>
    <name evidence="2" type="ORF">J2800_004431</name>
</gene>
<organism evidence="2 3">
    <name type="scientific">Caulobacter rhizosphaerae</name>
    <dbReference type="NCBI Taxonomy" id="2010972"/>
    <lineage>
        <taxon>Bacteria</taxon>
        <taxon>Pseudomonadati</taxon>
        <taxon>Pseudomonadota</taxon>
        <taxon>Alphaproteobacteria</taxon>
        <taxon>Caulobacterales</taxon>
        <taxon>Caulobacteraceae</taxon>
        <taxon>Caulobacter</taxon>
    </lineage>
</organism>
<keyword evidence="3" id="KW-1185">Reference proteome</keyword>
<dbReference type="InterPro" id="IPR016181">
    <property type="entry name" value="Acyl_CoA_acyltransferase"/>
</dbReference>
<protein>
    <submittedName>
        <fullName evidence="2">Phosphinothricin acetyltransferase</fullName>
        <ecNumber evidence="2">2.3.1.183</ecNumber>
    </submittedName>
</protein>
<keyword evidence="2" id="KW-0808">Transferase</keyword>